<evidence type="ECO:0000259" key="3">
    <source>
        <dbReference type="PROSITE" id="PS51084"/>
    </source>
</evidence>
<dbReference type="InterPro" id="IPR036265">
    <property type="entry name" value="HIT-like_sf"/>
</dbReference>
<dbReference type="GO" id="GO:0016787">
    <property type="term" value="F:hydrolase activity"/>
    <property type="evidence" value="ECO:0007669"/>
    <property type="project" value="UniProtKB-KW"/>
</dbReference>
<dbReference type="GO" id="GO:0009117">
    <property type="term" value="P:nucleotide metabolic process"/>
    <property type="evidence" value="ECO:0007669"/>
    <property type="project" value="TreeGrafter"/>
</dbReference>
<feature type="short sequence motif" description="Histidine triad motif" evidence="2">
    <location>
        <begin position="93"/>
        <end position="97"/>
    </location>
</feature>
<organism evidence="4 5">
    <name type="scientific">Vibrio spartinae</name>
    <dbReference type="NCBI Taxonomy" id="1918945"/>
    <lineage>
        <taxon>Bacteria</taxon>
        <taxon>Pseudomonadati</taxon>
        <taxon>Pseudomonadota</taxon>
        <taxon>Gammaproteobacteria</taxon>
        <taxon>Vibrionales</taxon>
        <taxon>Vibrionaceae</taxon>
        <taxon>Vibrio</taxon>
    </lineage>
</organism>
<dbReference type="EC" id="3.-.-.-" evidence="4"/>
<dbReference type="Gene3D" id="3.30.428.10">
    <property type="entry name" value="HIT-like"/>
    <property type="match status" value="1"/>
</dbReference>
<proteinExistence type="predicted"/>
<evidence type="ECO:0000313" key="4">
    <source>
        <dbReference type="EMBL" id="SIO95402.1"/>
    </source>
</evidence>
<dbReference type="PROSITE" id="PS51084">
    <property type="entry name" value="HIT_2"/>
    <property type="match status" value="1"/>
</dbReference>
<dbReference type="AlphaFoldDB" id="A0A1N6M7I2"/>
<dbReference type="Proteomes" id="UP000184774">
    <property type="component" value="Unassembled WGS sequence"/>
</dbReference>
<dbReference type="SUPFAM" id="SSF54197">
    <property type="entry name" value="HIT-like"/>
    <property type="match status" value="1"/>
</dbReference>
<keyword evidence="4" id="KW-0378">Hydrolase</keyword>
<dbReference type="PANTHER" id="PTHR46648">
    <property type="entry name" value="HIT FAMILY PROTEIN 1"/>
    <property type="match status" value="1"/>
</dbReference>
<reference evidence="4 5" key="1">
    <citation type="submission" date="2016-12" db="EMBL/GenBank/DDBJ databases">
        <authorList>
            <person name="Song W.-J."/>
            <person name="Kurnit D.M."/>
        </authorList>
    </citation>
    <scope>NUCLEOTIDE SEQUENCE [LARGE SCALE GENOMIC DNA]</scope>
    <source>
        <strain evidence="4 5">CECT 9026</strain>
    </source>
</reference>
<dbReference type="Pfam" id="PF01230">
    <property type="entry name" value="HIT"/>
    <property type="match status" value="1"/>
</dbReference>
<dbReference type="InterPro" id="IPR001310">
    <property type="entry name" value="Histidine_triad_HIT"/>
</dbReference>
<accession>A0A1N6M7I2</accession>
<dbReference type="InterPro" id="IPR011146">
    <property type="entry name" value="HIT-like"/>
</dbReference>
<evidence type="ECO:0000313" key="5">
    <source>
        <dbReference type="Proteomes" id="UP000184774"/>
    </source>
</evidence>
<protein>
    <submittedName>
        <fullName evidence="4">HIT-like protein</fullName>
        <ecNumber evidence="4">3.-.-.-</ecNumber>
    </submittedName>
</protein>
<dbReference type="EMBL" id="FSSB01000018">
    <property type="protein sequence ID" value="SIO95402.1"/>
    <property type="molecule type" value="Genomic_DNA"/>
</dbReference>
<feature type="domain" description="HIT" evidence="3">
    <location>
        <begin position="3"/>
        <end position="108"/>
    </location>
</feature>
<dbReference type="PANTHER" id="PTHR46648:SF1">
    <property type="entry name" value="ADENOSINE 5'-MONOPHOSPHORAMIDASE HNT1"/>
    <property type="match status" value="1"/>
</dbReference>
<dbReference type="RefSeq" id="WP_074373893.1">
    <property type="nucleotide sequence ID" value="NZ_AP024907.1"/>
</dbReference>
<evidence type="ECO:0000256" key="2">
    <source>
        <dbReference type="PROSITE-ProRule" id="PRU00464"/>
    </source>
</evidence>
<sequence>MTIVEQIVNREIEAVIIYESTNVIAFADHDPINFGHILICPAYPYESYIELPDHILFEIHSVAKDLYKRIEDVFAPDGISFIQNNGKFNELSHYHLHIFPRFNDDQFGWRSSGLGVQSIERLRESLACL</sequence>
<feature type="active site" description="Tele-AMP-histidine intermediate" evidence="1">
    <location>
        <position position="97"/>
    </location>
</feature>
<dbReference type="OrthoDB" id="9784774at2"/>
<evidence type="ECO:0000256" key="1">
    <source>
        <dbReference type="PIRSR" id="PIRSR601310-1"/>
    </source>
</evidence>
<gene>
    <name evidence="4" type="ORF">VSP9026_03145</name>
</gene>
<name>A0A1N6M7I2_9VIBR</name>
<dbReference type="PRINTS" id="PR00332">
    <property type="entry name" value="HISTRIAD"/>
</dbReference>